<dbReference type="PANTHER" id="PTHR11229:SF16">
    <property type="entry name" value="LARGE RIBOSOMAL SUBUNIT PROTEIN UL3C"/>
    <property type="match status" value="1"/>
</dbReference>
<evidence type="ECO:0000256" key="1">
    <source>
        <dbReference type="ARBA" id="ARBA00006540"/>
    </source>
</evidence>
<comment type="similarity">
    <text evidence="1 7 8">Belongs to the universal ribosomal protein uL3 family.</text>
</comment>
<dbReference type="NCBIfam" id="TIGR03625">
    <property type="entry name" value="L3_bact"/>
    <property type="match status" value="1"/>
</dbReference>
<dbReference type="Proteomes" id="UP000065807">
    <property type="component" value="Chromosome"/>
</dbReference>
<dbReference type="FunFam" id="2.40.30.10:FF:000004">
    <property type="entry name" value="50S ribosomal protein L3"/>
    <property type="match status" value="1"/>
</dbReference>
<dbReference type="KEGG" id="lpil:LIP_3271"/>
<dbReference type="PATRIC" id="fig|1555112.3.peg.3310"/>
<organism evidence="10 11">
    <name type="scientific">Limnochorda pilosa</name>
    <dbReference type="NCBI Taxonomy" id="1555112"/>
    <lineage>
        <taxon>Bacteria</taxon>
        <taxon>Bacillati</taxon>
        <taxon>Bacillota</taxon>
        <taxon>Limnochordia</taxon>
        <taxon>Limnochordales</taxon>
        <taxon>Limnochordaceae</taxon>
        <taxon>Limnochorda</taxon>
    </lineage>
</organism>
<dbReference type="EMBL" id="AP014924">
    <property type="protein sequence ID" value="BAS29088.1"/>
    <property type="molecule type" value="Genomic_DNA"/>
</dbReference>
<sequence length="212" mass="23385">MSRGILGRKLGMTQIFDESGRAVAVTVIEAGPCRVVAKRTPEQNRYRAVQLGFEEARPNRVTRAEAGHAKKAGVPTPRVLREIRTVEGRGIDGLQVGETVRADVFQVGDRVDVTGISKGKGFAGTVKRWNFNRGPMSHGSMYHRRVGSLNATDPQRVFKGRKMPGRMGGKRRTVQSLQVVQVDPERNLLLVQGAVPGPRRGLLIIRESVRTR</sequence>
<evidence type="ECO:0000256" key="5">
    <source>
        <dbReference type="ARBA" id="ARBA00023274"/>
    </source>
</evidence>
<dbReference type="OrthoDB" id="9806135at2"/>
<evidence type="ECO:0000256" key="7">
    <source>
        <dbReference type="HAMAP-Rule" id="MF_01325"/>
    </source>
</evidence>
<dbReference type="InterPro" id="IPR009000">
    <property type="entry name" value="Transl_B-barrel_sf"/>
</dbReference>
<protein>
    <recommendedName>
        <fullName evidence="6 7">Large ribosomal subunit protein uL3</fullName>
    </recommendedName>
</protein>
<evidence type="ECO:0000256" key="4">
    <source>
        <dbReference type="ARBA" id="ARBA00022980"/>
    </source>
</evidence>
<keyword evidence="11" id="KW-1185">Reference proteome</keyword>
<keyword evidence="2 7" id="KW-0699">rRNA-binding</keyword>
<evidence type="ECO:0000256" key="9">
    <source>
        <dbReference type="RuleBase" id="RU003906"/>
    </source>
</evidence>
<evidence type="ECO:0000256" key="6">
    <source>
        <dbReference type="ARBA" id="ARBA00035243"/>
    </source>
</evidence>
<comment type="function">
    <text evidence="7 9">One of the primary rRNA binding proteins, it binds directly near the 3'-end of the 23S rRNA, where it nucleates assembly of the 50S subunit.</text>
</comment>
<dbReference type="GO" id="GO:0003735">
    <property type="term" value="F:structural constituent of ribosome"/>
    <property type="evidence" value="ECO:0007669"/>
    <property type="project" value="UniProtKB-UniRule"/>
</dbReference>
<dbReference type="HAMAP" id="MF_01325_B">
    <property type="entry name" value="Ribosomal_uL3_B"/>
    <property type="match status" value="1"/>
</dbReference>
<dbReference type="Gene3D" id="2.40.30.10">
    <property type="entry name" value="Translation factors"/>
    <property type="match status" value="1"/>
</dbReference>
<accession>A0A0K2SPM7</accession>
<dbReference type="Gene3D" id="3.30.160.810">
    <property type="match status" value="1"/>
</dbReference>
<proteinExistence type="inferred from homology"/>
<gene>
    <name evidence="7" type="primary">rplC</name>
    <name evidence="10" type="ORF">LIP_3271</name>
</gene>
<dbReference type="Pfam" id="PF00297">
    <property type="entry name" value="Ribosomal_L3"/>
    <property type="match status" value="1"/>
</dbReference>
<dbReference type="AlphaFoldDB" id="A0A0K2SPM7"/>
<dbReference type="InterPro" id="IPR000597">
    <property type="entry name" value="Ribosomal_uL3"/>
</dbReference>
<comment type="subunit">
    <text evidence="7 9">Part of the 50S ribosomal subunit. Forms a cluster with proteins L14 and L19.</text>
</comment>
<dbReference type="GO" id="GO:0019843">
    <property type="term" value="F:rRNA binding"/>
    <property type="evidence" value="ECO:0007669"/>
    <property type="project" value="UniProtKB-UniRule"/>
</dbReference>
<keyword evidence="5 7" id="KW-0687">Ribonucleoprotein</keyword>
<evidence type="ECO:0000313" key="10">
    <source>
        <dbReference type="EMBL" id="BAS29088.1"/>
    </source>
</evidence>
<evidence type="ECO:0000256" key="3">
    <source>
        <dbReference type="ARBA" id="ARBA00022884"/>
    </source>
</evidence>
<reference evidence="11" key="2">
    <citation type="journal article" date="2016" name="Int. J. Syst. Evol. Microbiol.">
        <title>Complete genome sequence and cell structure of Limnochorda pilosa, a Gram-negative spore-former within the phylum Firmicutes.</title>
        <authorList>
            <person name="Watanabe M."/>
            <person name="Kojima H."/>
            <person name="Fukui M."/>
        </authorList>
    </citation>
    <scope>NUCLEOTIDE SEQUENCE [LARGE SCALE GENOMIC DNA]</scope>
    <source>
        <strain evidence="11">HC45</strain>
    </source>
</reference>
<dbReference type="GO" id="GO:0006412">
    <property type="term" value="P:translation"/>
    <property type="evidence" value="ECO:0007669"/>
    <property type="project" value="UniProtKB-UniRule"/>
</dbReference>
<dbReference type="PANTHER" id="PTHR11229">
    <property type="entry name" value="50S RIBOSOMAL PROTEIN L3"/>
    <property type="match status" value="1"/>
</dbReference>
<evidence type="ECO:0000256" key="8">
    <source>
        <dbReference type="RuleBase" id="RU003905"/>
    </source>
</evidence>
<dbReference type="GO" id="GO:0022625">
    <property type="term" value="C:cytosolic large ribosomal subunit"/>
    <property type="evidence" value="ECO:0007669"/>
    <property type="project" value="TreeGrafter"/>
</dbReference>
<evidence type="ECO:0000313" key="11">
    <source>
        <dbReference type="Proteomes" id="UP000065807"/>
    </source>
</evidence>
<dbReference type="STRING" id="1555112.LIP_3271"/>
<dbReference type="PROSITE" id="PS00474">
    <property type="entry name" value="RIBOSOMAL_L3"/>
    <property type="match status" value="1"/>
</dbReference>
<keyword evidence="3 7" id="KW-0694">RNA-binding</keyword>
<dbReference type="RefSeq" id="WP_068140396.1">
    <property type="nucleotide sequence ID" value="NZ_AP014924.1"/>
</dbReference>
<dbReference type="SUPFAM" id="SSF50447">
    <property type="entry name" value="Translation proteins"/>
    <property type="match status" value="1"/>
</dbReference>
<name>A0A0K2SPM7_LIMPI</name>
<dbReference type="InterPro" id="IPR019926">
    <property type="entry name" value="Ribosomal_uL3_CS"/>
</dbReference>
<reference evidence="11" key="1">
    <citation type="submission" date="2015-07" db="EMBL/GenBank/DDBJ databases">
        <title>Complete genome sequence and phylogenetic analysis of Limnochorda pilosa.</title>
        <authorList>
            <person name="Watanabe M."/>
            <person name="Kojima H."/>
            <person name="Fukui M."/>
        </authorList>
    </citation>
    <scope>NUCLEOTIDE SEQUENCE [LARGE SCALE GENOMIC DNA]</scope>
    <source>
        <strain evidence="11">HC45</strain>
    </source>
</reference>
<keyword evidence="4 7" id="KW-0689">Ribosomal protein</keyword>
<dbReference type="InterPro" id="IPR019927">
    <property type="entry name" value="Ribosomal_uL3_bac/org-type"/>
</dbReference>
<evidence type="ECO:0000256" key="2">
    <source>
        <dbReference type="ARBA" id="ARBA00022730"/>
    </source>
</evidence>